<feature type="compositionally biased region" description="Low complexity" evidence="4">
    <location>
        <begin position="218"/>
        <end position="228"/>
    </location>
</feature>
<comment type="similarity">
    <text evidence="1">Belongs to the SEC23/SEC24 family. SEC24 subfamily.</text>
</comment>
<dbReference type="InterPro" id="IPR036175">
    <property type="entry name" value="Sec23/24_helical_dom_sf"/>
</dbReference>
<feature type="compositionally biased region" description="Low complexity" evidence="4">
    <location>
        <begin position="56"/>
        <end position="74"/>
    </location>
</feature>
<feature type="domain" description="Sec23/Sec24 helical" evidence="7">
    <location>
        <begin position="836"/>
        <end position="935"/>
    </location>
</feature>
<dbReference type="GO" id="GO:0006886">
    <property type="term" value="P:intracellular protein transport"/>
    <property type="evidence" value="ECO:0007669"/>
    <property type="project" value="InterPro"/>
</dbReference>
<gene>
    <name evidence="9" type="ORF">CVIRNUC_009210</name>
</gene>
<evidence type="ECO:0000313" key="9">
    <source>
        <dbReference type="EMBL" id="CAK0785997.1"/>
    </source>
</evidence>
<dbReference type="Gene3D" id="2.60.40.1670">
    <property type="entry name" value="beta-sandwich domain of Sec23/24"/>
    <property type="match status" value="1"/>
</dbReference>
<feature type="compositionally biased region" description="Low complexity" evidence="4">
    <location>
        <begin position="12"/>
        <end position="21"/>
    </location>
</feature>
<dbReference type="EMBL" id="CAUYUE010000013">
    <property type="protein sequence ID" value="CAK0785997.1"/>
    <property type="molecule type" value="Genomic_DNA"/>
</dbReference>
<dbReference type="GO" id="GO:0030127">
    <property type="term" value="C:COPII vesicle coat"/>
    <property type="evidence" value="ECO:0007669"/>
    <property type="project" value="InterPro"/>
</dbReference>
<feature type="compositionally biased region" description="Low complexity" evidence="4">
    <location>
        <begin position="102"/>
        <end position="131"/>
    </location>
</feature>
<dbReference type="Pfam" id="PF04810">
    <property type="entry name" value="zf-Sec23_Sec24"/>
    <property type="match status" value="1"/>
</dbReference>
<feature type="compositionally biased region" description="Low complexity" evidence="4">
    <location>
        <begin position="256"/>
        <end position="266"/>
    </location>
</feature>
<dbReference type="InterPro" id="IPR050550">
    <property type="entry name" value="SEC23_SEC24_subfamily"/>
</dbReference>
<dbReference type="InterPro" id="IPR036180">
    <property type="entry name" value="Gelsolin-like_dom_sf"/>
</dbReference>
<dbReference type="Gene3D" id="2.30.30.380">
    <property type="entry name" value="Zn-finger domain of Sec23/24"/>
    <property type="match status" value="1"/>
</dbReference>
<dbReference type="InterPro" id="IPR036465">
    <property type="entry name" value="vWFA_dom_sf"/>
</dbReference>
<evidence type="ECO:0000313" key="10">
    <source>
        <dbReference type="Proteomes" id="UP001314263"/>
    </source>
</evidence>
<dbReference type="PANTHER" id="PTHR13803:SF4">
    <property type="entry name" value="SECRETORY 24CD, ISOFORM C"/>
    <property type="match status" value="1"/>
</dbReference>
<feature type="domain" description="Zinc finger Sec23/Sec24-type" evidence="5">
    <location>
        <begin position="422"/>
        <end position="460"/>
    </location>
</feature>
<evidence type="ECO:0000256" key="1">
    <source>
        <dbReference type="ARBA" id="ARBA00008334"/>
    </source>
</evidence>
<dbReference type="AlphaFoldDB" id="A0AAV1IIF7"/>
<dbReference type="InterPro" id="IPR029006">
    <property type="entry name" value="ADF-H/Gelsolin-like_dom_sf"/>
</dbReference>
<dbReference type="Gene3D" id="1.20.120.730">
    <property type="entry name" value="Sec23/Sec24 helical domain"/>
    <property type="match status" value="1"/>
</dbReference>
<dbReference type="Gene3D" id="3.40.50.410">
    <property type="entry name" value="von Willebrand factor, type A domain"/>
    <property type="match status" value="1"/>
</dbReference>
<dbReference type="Gene3D" id="3.40.20.10">
    <property type="entry name" value="Severin"/>
    <property type="match status" value="1"/>
</dbReference>
<dbReference type="GO" id="GO:0008270">
    <property type="term" value="F:zinc ion binding"/>
    <property type="evidence" value="ECO:0007669"/>
    <property type="project" value="InterPro"/>
</dbReference>
<keyword evidence="10" id="KW-1185">Reference proteome</keyword>
<keyword evidence="3" id="KW-0653">Protein transport</keyword>
<proteinExistence type="inferred from homology"/>
<dbReference type="SUPFAM" id="SSF81811">
    <property type="entry name" value="Helical domain of Sec23/24"/>
    <property type="match status" value="1"/>
</dbReference>
<evidence type="ECO:0000256" key="3">
    <source>
        <dbReference type="ARBA" id="ARBA00022927"/>
    </source>
</evidence>
<feature type="domain" description="Sec23/Sec24 beta-sandwich" evidence="8">
    <location>
        <begin position="741"/>
        <end position="823"/>
    </location>
</feature>
<protein>
    <submittedName>
        <fullName evidence="9">Uncharacterized protein</fullName>
    </submittedName>
</protein>
<dbReference type="PANTHER" id="PTHR13803">
    <property type="entry name" value="SEC24-RELATED PROTEIN"/>
    <property type="match status" value="1"/>
</dbReference>
<evidence type="ECO:0000259" key="7">
    <source>
        <dbReference type="Pfam" id="PF04815"/>
    </source>
</evidence>
<dbReference type="SUPFAM" id="SSF82919">
    <property type="entry name" value="Zn-finger domain of Sec23/24"/>
    <property type="match status" value="1"/>
</dbReference>
<dbReference type="InterPro" id="IPR006900">
    <property type="entry name" value="Sec23/24_helical_dom"/>
</dbReference>
<keyword evidence="2" id="KW-0813">Transport</keyword>
<dbReference type="Pfam" id="PF04815">
    <property type="entry name" value="Sec23_helical"/>
    <property type="match status" value="1"/>
</dbReference>
<evidence type="ECO:0000259" key="5">
    <source>
        <dbReference type="Pfam" id="PF04810"/>
    </source>
</evidence>
<dbReference type="Proteomes" id="UP001314263">
    <property type="component" value="Unassembled WGS sequence"/>
</dbReference>
<dbReference type="GO" id="GO:0070971">
    <property type="term" value="C:endoplasmic reticulum exit site"/>
    <property type="evidence" value="ECO:0007669"/>
    <property type="project" value="TreeGrafter"/>
</dbReference>
<accession>A0AAV1IIF7</accession>
<evidence type="ECO:0000256" key="4">
    <source>
        <dbReference type="SAM" id="MobiDB-lite"/>
    </source>
</evidence>
<comment type="caution">
    <text evidence="9">The sequence shown here is derived from an EMBL/GenBank/DDBJ whole genome shotgun (WGS) entry which is preliminary data.</text>
</comment>
<dbReference type="Pfam" id="PF04811">
    <property type="entry name" value="Sec23_trunk"/>
    <property type="match status" value="1"/>
</dbReference>
<evidence type="ECO:0000256" key="2">
    <source>
        <dbReference type="ARBA" id="ARBA00022448"/>
    </source>
</evidence>
<dbReference type="GO" id="GO:0090110">
    <property type="term" value="P:COPII-coated vesicle cargo loading"/>
    <property type="evidence" value="ECO:0007669"/>
    <property type="project" value="TreeGrafter"/>
</dbReference>
<dbReference type="SUPFAM" id="SSF53300">
    <property type="entry name" value="vWA-like"/>
    <property type="match status" value="1"/>
</dbReference>
<reference evidence="9 10" key="1">
    <citation type="submission" date="2023-10" db="EMBL/GenBank/DDBJ databases">
        <authorList>
            <person name="Maclean D."/>
            <person name="Macfadyen A."/>
        </authorList>
    </citation>
    <scope>NUCLEOTIDE SEQUENCE [LARGE SCALE GENOMIC DNA]</scope>
</reference>
<feature type="compositionally biased region" description="Pro residues" evidence="4">
    <location>
        <begin position="167"/>
        <end position="183"/>
    </location>
</feature>
<dbReference type="InterPro" id="IPR006896">
    <property type="entry name" value="Sec23/24_trunk_dom"/>
</dbReference>
<sequence>MQPSDQHRASHAAKAGSAAHGGIYGQPRAGTGAAAFPGQSGATFGAPLPRPPMHAQQGGFRPTGGPTQPQQSQPAADLAGLTLSNGPRQGAGSGPRPPGMRPPGTGAPQSYGSLQSQGSSSGPSSFNQSFPGPGPSIPGPAPGRPQAPAQPGLRAPPQQAAGFSQPRGPPGQRPGMPGPPGQQPPEFAQPGSAMMRPPGGLANGHSRPAYGGPPPQQQQPGQYGQPRPGFLPSPLSPRPTSIGVGGNTPPRPGQPGLPQQQPMAQGPPGGPPGYRGRPFTGVPGAPPSFGSGPDSILPGGRAMTTPLGGGEYIQDNKGPANRIEPHTMPRPHGSAAEAPVVFYTRLNANEHSVPPPASSRYIVRDTGDCSPRFMRATLNNVPATADLCRMGAMPVAVIISPLALPDPQDDPIQVIDPGTDGPVRCSECRAYMNPHMVWLDGGRKFACTFCGTLNVTPHDYIENVGPDGRRRDADTRPELSCGTYEFVAGPSFQVRPPMLPTHLFLIDVSHVAVTSGATAAACSAVSGILEDLQGGERRHVGVVTFDSGIHFYSFNADRTGYQMLLVPDGDNPFPPAASSSLVVPLSDAMDAVKELLGQIPQLFAEQKALDSCLGGAVDACIQLLKSGTGGKLQVLATALPKVGKAHLVQRDQGARSTGDKDGQKLQEPATKAYRDVAADAAEFQVCIDLFITAQAYVDLATLRDLCHLTAGQLYHYCPFSPLLDSDQLTNDLRWNIVRPQGWEAVGRLRMSSGLDVERYAGSFFRRTASDMDFPALSSDHSFAIQLRHDGSLNTGRPVLLQYALVYSTASGHRRIRVHTMALAAVDKLGSVFRGADLEASLSMLAVNMANKIPNGTLSAAKENASKTMIDVLHSYRKNCSTQSSPGQLVLPEALKLAPLYHLSLSKCPAFRPETLPDTRALWLHRLTSSPVSKLVGLVHGRLLPLHDLLSAALTGEHVAQAATAVPEQCGGLTAEKLRDDGIFLWENGAEAILFFGQRTPPQLIKATIGQDTVDMRNSIEALRWPLGVPRLDTAPNRALQAVLDDLRRQRGSYMFLRVARRGDPVEAAFYANLIEDKTSAGTSYVDFLVAVHRSIANMNR</sequence>
<dbReference type="Pfam" id="PF08033">
    <property type="entry name" value="Sec23_BS"/>
    <property type="match status" value="1"/>
</dbReference>
<feature type="domain" description="Sec23/Sec24 trunk" evidence="6">
    <location>
        <begin position="497"/>
        <end position="736"/>
    </location>
</feature>
<feature type="compositionally biased region" description="Pro residues" evidence="4">
    <location>
        <begin position="132"/>
        <end position="145"/>
    </location>
</feature>
<dbReference type="InterPro" id="IPR012990">
    <property type="entry name" value="Beta-sandwich_Sec23_24"/>
</dbReference>
<dbReference type="SUPFAM" id="SSF81995">
    <property type="entry name" value="beta-sandwich domain of Sec23/24"/>
    <property type="match status" value="1"/>
</dbReference>
<dbReference type="InterPro" id="IPR036174">
    <property type="entry name" value="Znf_Sec23_Sec24_sf"/>
</dbReference>
<organism evidence="9 10">
    <name type="scientific">Coccomyxa viridis</name>
    <dbReference type="NCBI Taxonomy" id="1274662"/>
    <lineage>
        <taxon>Eukaryota</taxon>
        <taxon>Viridiplantae</taxon>
        <taxon>Chlorophyta</taxon>
        <taxon>core chlorophytes</taxon>
        <taxon>Trebouxiophyceae</taxon>
        <taxon>Trebouxiophyceae incertae sedis</taxon>
        <taxon>Coccomyxaceae</taxon>
        <taxon>Coccomyxa</taxon>
    </lineage>
</organism>
<evidence type="ECO:0000259" key="6">
    <source>
        <dbReference type="Pfam" id="PF04811"/>
    </source>
</evidence>
<dbReference type="InterPro" id="IPR006895">
    <property type="entry name" value="Znf_Sec23_Sec24"/>
</dbReference>
<name>A0AAV1IIF7_9CHLO</name>
<dbReference type="GO" id="GO:0000149">
    <property type="term" value="F:SNARE binding"/>
    <property type="evidence" value="ECO:0007669"/>
    <property type="project" value="TreeGrafter"/>
</dbReference>
<evidence type="ECO:0000259" key="8">
    <source>
        <dbReference type="Pfam" id="PF08033"/>
    </source>
</evidence>
<dbReference type="SUPFAM" id="SSF82754">
    <property type="entry name" value="C-terminal, gelsolin-like domain of Sec23/24"/>
    <property type="match status" value="1"/>
</dbReference>
<feature type="region of interest" description="Disordered" evidence="4">
    <location>
        <begin position="1"/>
        <end position="305"/>
    </location>
</feature>